<gene>
    <name evidence="4" type="ORF">PARMNEM_LOCUS21617</name>
</gene>
<feature type="domain" description="Golgin subfamily A conserved" evidence="3">
    <location>
        <begin position="261"/>
        <end position="491"/>
    </location>
</feature>
<dbReference type="Proteomes" id="UP001314205">
    <property type="component" value="Unassembled WGS sequence"/>
</dbReference>
<feature type="domain" description="Golgin subfamily A conserved" evidence="3">
    <location>
        <begin position="506"/>
        <end position="624"/>
    </location>
</feature>
<dbReference type="PANTHER" id="PTHR10881">
    <property type="entry name" value="GOLGIN SUBFAMILY A MEMBER-RELATED"/>
    <property type="match status" value="1"/>
</dbReference>
<proteinExistence type="predicted"/>
<evidence type="ECO:0000313" key="4">
    <source>
        <dbReference type="EMBL" id="CAK1603213.1"/>
    </source>
</evidence>
<dbReference type="GO" id="GO:0007030">
    <property type="term" value="P:Golgi organization"/>
    <property type="evidence" value="ECO:0007669"/>
    <property type="project" value="TreeGrafter"/>
</dbReference>
<evidence type="ECO:0000259" key="3">
    <source>
        <dbReference type="Pfam" id="PF15070"/>
    </source>
</evidence>
<dbReference type="GO" id="GO:0005801">
    <property type="term" value="C:cis-Golgi network"/>
    <property type="evidence" value="ECO:0007669"/>
    <property type="project" value="TreeGrafter"/>
</dbReference>
<keyword evidence="5" id="KW-1185">Reference proteome</keyword>
<feature type="coiled-coil region" evidence="2">
    <location>
        <begin position="595"/>
        <end position="622"/>
    </location>
</feature>
<organism evidence="4 5">
    <name type="scientific">Parnassius mnemosyne</name>
    <name type="common">clouded apollo</name>
    <dbReference type="NCBI Taxonomy" id="213953"/>
    <lineage>
        <taxon>Eukaryota</taxon>
        <taxon>Metazoa</taxon>
        <taxon>Ecdysozoa</taxon>
        <taxon>Arthropoda</taxon>
        <taxon>Hexapoda</taxon>
        <taxon>Insecta</taxon>
        <taxon>Pterygota</taxon>
        <taxon>Neoptera</taxon>
        <taxon>Endopterygota</taxon>
        <taxon>Lepidoptera</taxon>
        <taxon>Glossata</taxon>
        <taxon>Ditrysia</taxon>
        <taxon>Papilionoidea</taxon>
        <taxon>Papilionidae</taxon>
        <taxon>Parnassiinae</taxon>
        <taxon>Parnassini</taxon>
        <taxon>Parnassius</taxon>
        <taxon>Driopa</taxon>
    </lineage>
</organism>
<feature type="coiled-coil region" evidence="2">
    <location>
        <begin position="532"/>
        <end position="566"/>
    </location>
</feature>
<name>A0AAV1M850_9NEOP</name>
<evidence type="ECO:0000256" key="1">
    <source>
        <dbReference type="ARBA" id="ARBA00023054"/>
    </source>
</evidence>
<dbReference type="EMBL" id="CAVLGL010000148">
    <property type="protein sequence ID" value="CAK1603213.1"/>
    <property type="molecule type" value="Genomic_DNA"/>
</dbReference>
<dbReference type="GO" id="GO:0032580">
    <property type="term" value="C:Golgi cisterna membrane"/>
    <property type="evidence" value="ECO:0007669"/>
    <property type="project" value="TreeGrafter"/>
</dbReference>
<dbReference type="InterPro" id="IPR043976">
    <property type="entry name" value="GOLGA_cons_dom"/>
</dbReference>
<dbReference type="InterPro" id="IPR024858">
    <property type="entry name" value="GOLGA"/>
</dbReference>
<dbReference type="PANTHER" id="PTHR10881:SF46">
    <property type="entry name" value="GOLGIN SUBFAMILY A MEMBER 2"/>
    <property type="match status" value="1"/>
</dbReference>
<feature type="coiled-coil region" evidence="2">
    <location>
        <begin position="448"/>
        <end position="482"/>
    </location>
</feature>
<keyword evidence="1 2" id="KW-0175">Coiled coil</keyword>
<protein>
    <recommendedName>
        <fullName evidence="3">Golgin subfamily A conserved domain-containing protein</fullName>
    </recommendedName>
</protein>
<dbReference type="AlphaFoldDB" id="A0AAV1M850"/>
<sequence>MDNRAAKLAAARQKLKHHQEKKLIRTETSNIAHHNESVKETTEENVSPNVVTSEANETISLEIKNGGTKNIPEVPNNDLSVTEMLISNKTKLEAQVKKLETQLTQLQHNYTSAIEQQNIYLQTISRLEMELQSMQKKYGIFDEEFFLKNKMISELQNKNSALTDENNNLLEQMEFTKTILTVKENENLQLSNQISVLQNQLDAAHLQIRQLTNDSDININHNNEEKPSNSELNHKISNLEQQLYALQKEKDNLNQHYEHYVNELNMELKALTTKNDALNQEIQQLYNRENSLVDQISDMEIRLQSYHVNKNTEEEKNANELQEKLKTIETKFQELSKSYAILEAKYAESQTRIEVLSKSNKTNVDQDNLQVSKLNADITSDKVAAQRATEQNKKLKTDLEELEFAFIKMSKDKLELTEKLTHENHLNKELMLKLAEIDENTKSLHDKLMAKDEEMIRLQNSYRLLEKKYEQFAENNQQLSVLQHNNVQDQMDINCNQKKIVHDPAENHEGHKELIESSNEEIRLSIAKEDAMLKLQERFLNIMDEVANLSDEKHRLEHIILQLQNETDTICEYIALYQQQRSLLKKRDEDRSEQIKMFQQESDKLRRQLQDLNNLLLRFANDKNLETYLQDESRKVDLAKVMELLSNLKSSYLISSNHKSLDFKNFYPCNCCSGQLIEV</sequence>
<dbReference type="Pfam" id="PF15070">
    <property type="entry name" value="GOLGA2L5"/>
    <property type="match status" value="2"/>
</dbReference>
<comment type="caution">
    <text evidence="4">The sequence shown here is derived from an EMBL/GenBank/DDBJ whole genome shotgun (WGS) entry which is preliminary data.</text>
</comment>
<feature type="coiled-coil region" evidence="2">
    <location>
        <begin position="82"/>
        <end position="345"/>
    </location>
</feature>
<dbReference type="GO" id="GO:0000137">
    <property type="term" value="C:Golgi cis cisterna"/>
    <property type="evidence" value="ECO:0007669"/>
    <property type="project" value="TreeGrafter"/>
</dbReference>
<reference evidence="4 5" key="1">
    <citation type="submission" date="2023-11" db="EMBL/GenBank/DDBJ databases">
        <authorList>
            <person name="Hedman E."/>
            <person name="Englund M."/>
            <person name="Stromberg M."/>
            <person name="Nyberg Akerstrom W."/>
            <person name="Nylinder S."/>
            <person name="Jareborg N."/>
            <person name="Kallberg Y."/>
            <person name="Kronander E."/>
        </authorList>
    </citation>
    <scope>NUCLEOTIDE SEQUENCE [LARGE SCALE GENOMIC DNA]</scope>
</reference>
<accession>A0AAV1M850</accession>
<evidence type="ECO:0000313" key="5">
    <source>
        <dbReference type="Proteomes" id="UP001314205"/>
    </source>
</evidence>
<evidence type="ECO:0000256" key="2">
    <source>
        <dbReference type="SAM" id="Coils"/>
    </source>
</evidence>